<evidence type="ECO:0000256" key="1">
    <source>
        <dbReference type="ARBA" id="ARBA00010465"/>
    </source>
</evidence>
<feature type="region of interest" description="Disordered" evidence="3">
    <location>
        <begin position="182"/>
        <end position="203"/>
    </location>
</feature>
<sequence>MSSNRAAAAMVANDEDDEYHSSEDEDFNPDLQPTRNDEGDENSGESSYSESEEEDTKKRTRKPSKRKANDLPLLDRELVEDNSGDEAIMRGAKAKRKKDGSGYDDDEEEEGEEEEGPFIKTRSQKAREVKKKVKRSTAAAADPTVDIDALWKSLNSPSPPKALKPTIPLPGVKSTIQTVTTSKIEHTLPDSTSPGKPDGTPLLRTQLSTRVTSVITSSTESGIQVSTAEAATAVPLPAPLEGLPVGGVESRAETTATIPAEENRMIAIKRTYEFAGETITEEKQVAANSFEARAYLSSLQAGAPQTSGPNPPKPLRRPMRKISKFDPAFVGAGGGAKKASKLNTLEKSRLDWAGFVDKEGIGDELDKKRREGGDSYLERQDFLGRVGSRTSEKR</sequence>
<dbReference type="InterPro" id="IPR027124">
    <property type="entry name" value="Swc5/CFDP1/2"/>
</dbReference>
<dbReference type="Pfam" id="PF07572">
    <property type="entry name" value="BCNT"/>
    <property type="match status" value="1"/>
</dbReference>
<feature type="compositionally biased region" description="Acidic residues" evidence="3">
    <location>
        <begin position="13"/>
        <end position="28"/>
    </location>
</feature>
<gene>
    <name evidence="4" type="primary">SWC5</name>
    <name evidence="4" type="ORF">TWF191_009024</name>
</gene>
<feature type="region of interest" description="Disordered" evidence="3">
    <location>
        <begin position="1"/>
        <end position="140"/>
    </location>
</feature>
<dbReference type="InterPro" id="IPR011421">
    <property type="entry name" value="BCNT-C"/>
</dbReference>
<evidence type="ECO:0000313" key="5">
    <source>
        <dbReference type="Proteomes" id="UP000483672"/>
    </source>
</evidence>
<reference evidence="4 5" key="1">
    <citation type="submission" date="2019-06" db="EMBL/GenBank/DDBJ databases">
        <authorList>
            <person name="Palmer J.M."/>
        </authorList>
    </citation>
    <scope>NUCLEOTIDE SEQUENCE [LARGE SCALE GENOMIC DNA]</scope>
    <source>
        <strain evidence="4 5">TWF191</strain>
    </source>
</reference>
<feature type="compositionally biased region" description="Polar residues" evidence="3">
    <location>
        <begin position="298"/>
        <end position="308"/>
    </location>
</feature>
<evidence type="ECO:0000256" key="2">
    <source>
        <dbReference type="ARBA" id="ARBA00019138"/>
    </source>
</evidence>
<dbReference type="PANTHER" id="PTHR48407">
    <property type="entry name" value="CRANIOFACIAL DEVELOPMENT PROTEIN 1"/>
    <property type="match status" value="1"/>
</dbReference>
<evidence type="ECO:0000256" key="3">
    <source>
        <dbReference type="SAM" id="MobiDB-lite"/>
    </source>
</evidence>
<name>A0A6G1M5Y8_ORBOL</name>
<accession>A0A6G1M5Y8</accession>
<protein>
    <recommendedName>
        <fullName evidence="2">SWR1-complex protein 5</fullName>
    </recommendedName>
</protein>
<feature type="compositionally biased region" description="Basic and acidic residues" evidence="3">
    <location>
        <begin position="67"/>
        <end position="79"/>
    </location>
</feature>
<dbReference type="PROSITE" id="PS51279">
    <property type="entry name" value="BCNT_C"/>
    <property type="match status" value="1"/>
</dbReference>
<feature type="compositionally biased region" description="Acidic residues" evidence="3">
    <location>
        <begin position="102"/>
        <end position="116"/>
    </location>
</feature>
<comment type="similarity">
    <text evidence="1">Belongs to the SWC5 family.</text>
</comment>
<dbReference type="Proteomes" id="UP000483672">
    <property type="component" value="Unassembled WGS sequence"/>
</dbReference>
<feature type="compositionally biased region" description="Basic residues" evidence="3">
    <location>
        <begin position="122"/>
        <end position="135"/>
    </location>
</feature>
<dbReference type="AlphaFoldDB" id="A0A6G1M5Y8"/>
<comment type="caution">
    <text evidence="4">The sequence shown here is derived from an EMBL/GenBank/DDBJ whole genome shotgun (WGS) entry which is preliminary data.</text>
</comment>
<dbReference type="EMBL" id="WIPF01000063">
    <property type="protein sequence ID" value="KAF3216538.1"/>
    <property type="molecule type" value="Genomic_DNA"/>
</dbReference>
<proteinExistence type="inferred from homology"/>
<evidence type="ECO:0000313" key="4">
    <source>
        <dbReference type="EMBL" id="KAF3216538.1"/>
    </source>
</evidence>
<organism evidence="4 5">
    <name type="scientific">Orbilia oligospora</name>
    <name type="common">Nematode-trapping fungus</name>
    <name type="synonym">Arthrobotrys oligospora</name>
    <dbReference type="NCBI Taxonomy" id="2813651"/>
    <lineage>
        <taxon>Eukaryota</taxon>
        <taxon>Fungi</taxon>
        <taxon>Dikarya</taxon>
        <taxon>Ascomycota</taxon>
        <taxon>Pezizomycotina</taxon>
        <taxon>Orbiliomycetes</taxon>
        <taxon>Orbiliales</taxon>
        <taxon>Orbiliaceae</taxon>
        <taxon>Orbilia</taxon>
    </lineage>
</organism>
<dbReference type="GO" id="GO:0000812">
    <property type="term" value="C:Swr1 complex"/>
    <property type="evidence" value="ECO:0007669"/>
    <property type="project" value="TreeGrafter"/>
</dbReference>
<feature type="region of interest" description="Disordered" evidence="3">
    <location>
        <begin position="298"/>
        <end position="317"/>
    </location>
</feature>
<dbReference type="PANTHER" id="PTHR48407:SF1">
    <property type="entry name" value="CRANIOFACIAL DEVELOPMENT PROTEIN 1"/>
    <property type="match status" value="1"/>
</dbReference>